<dbReference type="EMBL" id="CAMPGE010009462">
    <property type="protein sequence ID" value="CAI2368329.1"/>
    <property type="molecule type" value="Genomic_DNA"/>
</dbReference>
<comment type="caution">
    <text evidence="2">The sequence shown here is derived from an EMBL/GenBank/DDBJ whole genome shotgun (WGS) entry which is preliminary data.</text>
</comment>
<reference evidence="2" key="1">
    <citation type="submission" date="2023-07" db="EMBL/GenBank/DDBJ databases">
        <authorList>
            <consortium name="AG Swart"/>
            <person name="Singh M."/>
            <person name="Singh A."/>
            <person name="Seah K."/>
            <person name="Emmerich C."/>
        </authorList>
    </citation>
    <scope>NUCLEOTIDE SEQUENCE</scope>
    <source>
        <strain evidence="2">DP1</strain>
    </source>
</reference>
<evidence type="ECO:0000313" key="2">
    <source>
        <dbReference type="EMBL" id="CAI2368329.1"/>
    </source>
</evidence>
<dbReference type="Proteomes" id="UP001295684">
    <property type="component" value="Unassembled WGS sequence"/>
</dbReference>
<keyword evidence="3" id="KW-1185">Reference proteome</keyword>
<dbReference type="AlphaFoldDB" id="A0AAD1UNJ0"/>
<organism evidence="2 3">
    <name type="scientific">Euplotes crassus</name>
    <dbReference type="NCBI Taxonomy" id="5936"/>
    <lineage>
        <taxon>Eukaryota</taxon>
        <taxon>Sar</taxon>
        <taxon>Alveolata</taxon>
        <taxon>Ciliophora</taxon>
        <taxon>Intramacronucleata</taxon>
        <taxon>Spirotrichea</taxon>
        <taxon>Hypotrichia</taxon>
        <taxon>Euplotida</taxon>
        <taxon>Euplotidae</taxon>
        <taxon>Moneuplotes</taxon>
    </lineage>
</organism>
<name>A0AAD1UNJ0_EUPCR</name>
<accession>A0AAD1UNJ0</accession>
<feature type="region of interest" description="Disordered" evidence="1">
    <location>
        <begin position="99"/>
        <end position="118"/>
    </location>
</feature>
<gene>
    <name evidence="2" type="ORF">ECRASSUSDP1_LOCUS9620</name>
</gene>
<evidence type="ECO:0000313" key="3">
    <source>
        <dbReference type="Proteomes" id="UP001295684"/>
    </source>
</evidence>
<protein>
    <submittedName>
        <fullName evidence="2">Uncharacterized protein</fullName>
    </submittedName>
</protein>
<proteinExistence type="predicted"/>
<sequence length="295" mass="34236">MEVSKPNARMSKRILSNDITKWISSHTHCKNSDFSANQTIEEKENSIRRIITNKKEADSFVSPVRVMRKKMGKLSTFASKNIRVFSVSRNKKFENRLSPFSNRSKEDVPNTNKSQMLSSTVERRTIDMRQYLTLKKRKANANNLDELSKSFQQQVDLPKKIRIFSQECLEKMPVAQNFADKFKKNQDDSDSSMNSCPNTIKRNLKSKFLIPSKIKSKTDKFMNRHLKGQKISANMKSIQLKLNQQRQMPKRRLKIKKNLKNIMPNLTFLSELGTPKYLSPEPSGHKSYFRGIVSP</sequence>
<evidence type="ECO:0000256" key="1">
    <source>
        <dbReference type="SAM" id="MobiDB-lite"/>
    </source>
</evidence>
<feature type="compositionally biased region" description="Polar residues" evidence="1">
    <location>
        <begin position="109"/>
        <end position="118"/>
    </location>
</feature>